<evidence type="ECO:0000259" key="1">
    <source>
        <dbReference type="Pfam" id="PF03732"/>
    </source>
</evidence>
<sequence length="86" mass="9704">SEDAQKWIKIFLKAKEANGWSNNRRVAITAGMLRKKQLTGNKKVETYASKFKKLANRVDVGVIPDIFKVRKFLSGLNKELATLVAI</sequence>
<proteinExistence type="predicted"/>
<dbReference type="InterPro" id="IPR005162">
    <property type="entry name" value="Retrotrans_gag_dom"/>
</dbReference>
<dbReference type="Proteomes" id="UP000789375">
    <property type="component" value="Unassembled WGS sequence"/>
</dbReference>
<feature type="non-terminal residue" evidence="2">
    <location>
        <position position="86"/>
    </location>
</feature>
<reference evidence="2" key="1">
    <citation type="submission" date="2021-06" db="EMBL/GenBank/DDBJ databases">
        <authorList>
            <person name="Kallberg Y."/>
            <person name="Tangrot J."/>
            <person name="Rosling A."/>
        </authorList>
    </citation>
    <scope>NUCLEOTIDE SEQUENCE</scope>
    <source>
        <strain evidence="2">87-6 pot B 2015</strain>
    </source>
</reference>
<protein>
    <submittedName>
        <fullName evidence="2">4544_t:CDS:1</fullName>
    </submittedName>
</protein>
<feature type="domain" description="Retrotransposon gag" evidence="1">
    <location>
        <begin position="37"/>
        <end position="77"/>
    </location>
</feature>
<dbReference type="EMBL" id="CAJVPP010026005">
    <property type="protein sequence ID" value="CAG8752838.1"/>
    <property type="molecule type" value="Genomic_DNA"/>
</dbReference>
<evidence type="ECO:0000313" key="2">
    <source>
        <dbReference type="EMBL" id="CAG8752838.1"/>
    </source>
</evidence>
<dbReference type="AlphaFoldDB" id="A0A9N9IV30"/>
<organism evidence="2 3">
    <name type="scientific">Funneliformis mosseae</name>
    <name type="common">Endomycorrhizal fungus</name>
    <name type="synonym">Glomus mosseae</name>
    <dbReference type="NCBI Taxonomy" id="27381"/>
    <lineage>
        <taxon>Eukaryota</taxon>
        <taxon>Fungi</taxon>
        <taxon>Fungi incertae sedis</taxon>
        <taxon>Mucoromycota</taxon>
        <taxon>Glomeromycotina</taxon>
        <taxon>Glomeromycetes</taxon>
        <taxon>Glomerales</taxon>
        <taxon>Glomeraceae</taxon>
        <taxon>Funneliformis</taxon>
    </lineage>
</organism>
<evidence type="ECO:0000313" key="3">
    <source>
        <dbReference type="Proteomes" id="UP000789375"/>
    </source>
</evidence>
<dbReference type="Pfam" id="PF03732">
    <property type="entry name" value="Retrotrans_gag"/>
    <property type="match status" value="1"/>
</dbReference>
<accession>A0A9N9IV30</accession>
<comment type="caution">
    <text evidence="2">The sequence shown here is derived from an EMBL/GenBank/DDBJ whole genome shotgun (WGS) entry which is preliminary data.</text>
</comment>
<keyword evidence="3" id="KW-1185">Reference proteome</keyword>
<gene>
    <name evidence="2" type="ORF">FMOSSE_LOCUS16744</name>
</gene>
<name>A0A9N9IV30_FUNMO</name>